<dbReference type="RefSeq" id="WP_159901343.1">
    <property type="nucleotide sequence ID" value="NZ_BAABFX010000010.1"/>
</dbReference>
<evidence type="ECO:0000313" key="3">
    <source>
        <dbReference type="Proteomes" id="UP001500390"/>
    </source>
</evidence>
<name>A0ABP8JDF8_9MICO</name>
<dbReference type="Proteomes" id="UP001500390">
    <property type="component" value="Unassembled WGS sequence"/>
</dbReference>
<dbReference type="EMBL" id="BAABFX010000010">
    <property type="protein sequence ID" value="GAA4389091.1"/>
    <property type="molecule type" value="Genomic_DNA"/>
</dbReference>
<comment type="caution">
    <text evidence="2">The sequence shown here is derived from an EMBL/GenBank/DDBJ whole genome shotgun (WGS) entry which is preliminary data.</text>
</comment>
<dbReference type="InterPro" id="IPR017517">
    <property type="entry name" value="Maleyloyr_isom"/>
</dbReference>
<organism evidence="2 3">
    <name type="scientific">Ornithinibacter aureus</name>
    <dbReference type="NCBI Taxonomy" id="622664"/>
    <lineage>
        <taxon>Bacteria</taxon>
        <taxon>Bacillati</taxon>
        <taxon>Actinomycetota</taxon>
        <taxon>Actinomycetes</taxon>
        <taxon>Micrococcales</taxon>
        <taxon>Intrasporangiaceae</taxon>
        <taxon>Ornithinibacter</taxon>
    </lineage>
</organism>
<dbReference type="GO" id="GO:0016853">
    <property type="term" value="F:isomerase activity"/>
    <property type="evidence" value="ECO:0007669"/>
    <property type="project" value="UniProtKB-KW"/>
</dbReference>
<dbReference type="InterPro" id="IPR024344">
    <property type="entry name" value="MDMPI_metal-binding"/>
</dbReference>
<dbReference type="SUPFAM" id="SSF109854">
    <property type="entry name" value="DinB/YfiT-like putative metalloenzymes"/>
    <property type="match status" value="1"/>
</dbReference>
<evidence type="ECO:0000259" key="1">
    <source>
        <dbReference type="Pfam" id="PF11716"/>
    </source>
</evidence>
<dbReference type="InterPro" id="IPR034660">
    <property type="entry name" value="DinB/YfiT-like"/>
</dbReference>
<proteinExistence type="predicted"/>
<accession>A0ABP8JDF8</accession>
<dbReference type="Gene3D" id="1.20.120.450">
    <property type="entry name" value="dinb family like domain"/>
    <property type="match status" value="1"/>
</dbReference>
<keyword evidence="2" id="KW-0413">Isomerase</keyword>
<keyword evidence="3" id="KW-1185">Reference proteome</keyword>
<sequence length="217" mass="23856">MATISKDESWRVIDAIRAEVADLLDDLTPDQRRHRSLCDAWTVRDVGAHLSMSALASTGFVMRTAVRQGFRFDPIIREGTLAWSRELTDAQVCDNLRSLVGNRKLAPTTMWRDPLIDALVHSQDIARPLGAPMAVHPEAAATAADWAWDRTFGFPFFAARRLRGVRLVATDADWARGSGNEVHGPVTSLLLLSTGRRTPYAELTGPGADRARALGAR</sequence>
<dbReference type="Pfam" id="PF11716">
    <property type="entry name" value="MDMPI_N"/>
    <property type="match status" value="1"/>
</dbReference>
<evidence type="ECO:0000313" key="2">
    <source>
        <dbReference type="EMBL" id="GAA4389091.1"/>
    </source>
</evidence>
<gene>
    <name evidence="2" type="ORF">GCM10023153_04960</name>
</gene>
<reference evidence="3" key="1">
    <citation type="journal article" date="2019" name="Int. J. Syst. Evol. Microbiol.">
        <title>The Global Catalogue of Microorganisms (GCM) 10K type strain sequencing project: providing services to taxonomists for standard genome sequencing and annotation.</title>
        <authorList>
            <consortium name="The Broad Institute Genomics Platform"/>
            <consortium name="The Broad Institute Genome Sequencing Center for Infectious Disease"/>
            <person name="Wu L."/>
            <person name="Ma J."/>
        </authorList>
    </citation>
    <scope>NUCLEOTIDE SEQUENCE [LARGE SCALE GENOMIC DNA]</scope>
    <source>
        <strain evidence="3">JCM 17738</strain>
    </source>
</reference>
<feature type="domain" description="Mycothiol-dependent maleylpyruvate isomerase metal-binding" evidence="1">
    <location>
        <begin position="14"/>
        <end position="113"/>
    </location>
</feature>
<protein>
    <submittedName>
        <fullName evidence="2">Maleylpyruvate isomerase family mycothiol-dependent enzyme</fullName>
    </submittedName>
</protein>
<dbReference type="NCBIfam" id="TIGR03083">
    <property type="entry name" value="maleylpyruvate isomerase family mycothiol-dependent enzyme"/>
    <property type="match status" value="1"/>
</dbReference>